<reference evidence="1" key="1">
    <citation type="journal article" date="2023" name="Science">
        <title>Genome structures resolve the early diversification of teleost fishes.</title>
        <authorList>
            <person name="Parey E."/>
            <person name="Louis A."/>
            <person name="Montfort J."/>
            <person name="Bouchez O."/>
            <person name="Roques C."/>
            <person name="Iampietro C."/>
            <person name="Lluch J."/>
            <person name="Castinel A."/>
            <person name="Donnadieu C."/>
            <person name="Desvignes T."/>
            <person name="Floi Bucao C."/>
            <person name="Jouanno E."/>
            <person name="Wen M."/>
            <person name="Mejri S."/>
            <person name="Dirks R."/>
            <person name="Jansen H."/>
            <person name="Henkel C."/>
            <person name="Chen W.J."/>
            <person name="Zahm M."/>
            <person name="Cabau C."/>
            <person name="Klopp C."/>
            <person name="Thompson A.W."/>
            <person name="Robinson-Rechavi M."/>
            <person name="Braasch I."/>
            <person name="Lecointre G."/>
            <person name="Bobe J."/>
            <person name="Postlethwait J.H."/>
            <person name="Berthelot C."/>
            <person name="Roest Crollius H."/>
            <person name="Guiguen Y."/>
        </authorList>
    </citation>
    <scope>NUCLEOTIDE SEQUENCE</scope>
    <source>
        <strain evidence="1">Concon-B</strain>
    </source>
</reference>
<comment type="caution">
    <text evidence="1">The sequence shown here is derived from an EMBL/GenBank/DDBJ whole genome shotgun (WGS) entry which is preliminary data.</text>
</comment>
<dbReference type="EMBL" id="JAFJMO010000007">
    <property type="protein sequence ID" value="KAJ8272406.1"/>
    <property type="molecule type" value="Genomic_DNA"/>
</dbReference>
<keyword evidence="2" id="KW-1185">Reference proteome</keyword>
<sequence>MREPVQYSEGVRVFRKCSLVATSSPVRAIKERVNQIAISSLLVVIRKQSVWCDAPGPHTRILKKTSR</sequence>
<proteinExistence type="predicted"/>
<evidence type="ECO:0000313" key="1">
    <source>
        <dbReference type="EMBL" id="KAJ8272406.1"/>
    </source>
</evidence>
<name>A0A9Q1DK56_CONCO</name>
<accession>A0A9Q1DK56</accession>
<protein>
    <submittedName>
        <fullName evidence="1">Uncharacterized protein</fullName>
    </submittedName>
</protein>
<evidence type="ECO:0000313" key="2">
    <source>
        <dbReference type="Proteomes" id="UP001152803"/>
    </source>
</evidence>
<organism evidence="1 2">
    <name type="scientific">Conger conger</name>
    <name type="common">Conger eel</name>
    <name type="synonym">Muraena conger</name>
    <dbReference type="NCBI Taxonomy" id="82655"/>
    <lineage>
        <taxon>Eukaryota</taxon>
        <taxon>Metazoa</taxon>
        <taxon>Chordata</taxon>
        <taxon>Craniata</taxon>
        <taxon>Vertebrata</taxon>
        <taxon>Euteleostomi</taxon>
        <taxon>Actinopterygii</taxon>
        <taxon>Neopterygii</taxon>
        <taxon>Teleostei</taxon>
        <taxon>Anguilliformes</taxon>
        <taxon>Congridae</taxon>
        <taxon>Conger</taxon>
    </lineage>
</organism>
<dbReference type="AlphaFoldDB" id="A0A9Q1DK56"/>
<dbReference type="Proteomes" id="UP001152803">
    <property type="component" value="Unassembled WGS sequence"/>
</dbReference>
<gene>
    <name evidence="1" type="ORF">COCON_G00112650</name>
</gene>